<feature type="compositionally biased region" description="Polar residues" evidence="1">
    <location>
        <begin position="54"/>
        <end position="68"/>
    </location>
</feature>
<dbReference type="RefSeq" id="WP_285760509.1">
    <property type="nucleotide sequence ID" value="NZ_BSQG01000005.1"/>
</dbReference>
<comment type="caution">
    <text evidence="2">The sequence shown here is derived from an EMBL/GenBank/DDBJ whole genome shotgun (WGS) entry which is preliminary data.</text>
</comment>
<accession>A0A9W6UJP6</accession>
<name>A0A9W6UJP6_9ACTN</name>
<evidence type="ECO:0000313" key="2">
    <source>
        <dbReference type="EMBL" id="GLU49054.1"/>
    </source>
</evidence>
<proteinExistence type="predicted"/>
<dbReference type="EMBL" id="BSQG01000005">
    <property type="protein sequence ID" value="GLU49054.1"/>
    <property type="molecule type" value="Genomic_DNA"/>
</dbReference>
<evidence type="ECO:0000313" key="3">
    <source>
        <dbReference type="Proteomes" id="UP001165092"/>
    </source>
</evidence>
<organism evidence="2 3">
    <name type="scientific">Nocardiopsis ansamitocini</name>
    <dbReference type="NCBI Taxonomy" id="1670832"/>
    <lineage>
        <taxon>Bacteria</taxon>
        <taxon>Bacillati</taxon>
        <taxon>Actinomycetota</taxon>
        <taxon>Actinomycetes</taxon>
        <taxon>Streptosporangiales</taxon>
        <taxon>Nocardiopsidaceae</taxon>
        <taxon>Nocardiopsis</taxon>
    </lineage>
</organism>
<sequence length="170" mass="17771">MVAARFLAACPNARALAISREQLGVAGERLLQVASLDLPPRGAMPNGPRDTPRSGCSSNGREPSNPVSRSPRAQWAASCGWAAGSTGCRRLAADTGEQGRAAGLLGVTDRVRGITDTVTPDAVAMRVRLLSELGEERFTRDYGEGHAFDTAATVAGIGTWIAGWNAAPDR</sequence>
<dbReference type="AlphaFoldDB" id="A0A9W6UJP6"/>
<protein>
    <submittedName>
        <fullName evidence="2">Uncharacterized protein</fullName>
    </submittedName>
</protein>
<reference evidence="2" key="1">
    <citation type="submission" date="2023-02" db="EMBL/GenBank/DDBJ databases">
        <title>Nocardiopsis ansamitocini NBRC 112285.</title>
        <authorList>
            <person name="Ichikawa N."/>
            <person name="Sato H."/>
            <person name="Tonouchi N."/>
        </authorList>
    </citation>
    <scope>NUCLEOTIDE SEQUENCE</scope>
    <source>
        <strain evidence="2">NBRC 112285</strain>
    </source>
</reference>
<gene>
    <name evidence="2" type="ORF">Nans01_34050</name>
</gene>
<dbReference type="Proteomes" id="UP001165092">
    <property type="component" value="Unassembled WGS sequence"/>
</dbReference>
<evidence type="ECO:0000256" key="1">
    <source>
        <dbReference type="SAM" id="MobiDB-lite"/>
    </source>
</evidence>
<feature type="region of interest" description="Disordered" evidence="1">
    <location>
        <begin position="37"/>
        <end position="73"/>
    </location>
</feature>
<keyword evidence="3" id="KW-1185">Reference proteome</keyword>